<dbReference type="Proteomes" id="UP000472355">
    <property type="component" value="Unassembled WGS sequence"/>
</dbReference>
<comment type="caution">
    <text evidence="2">The sequence shown here is derived from an EMBL/GenBank/DDBJ whole genome shotgun (WGS) entry which is preliminary data.</text>
</comment>
<evidence type="ECO:0000313" key="3">
    <source>
        <dbReference type="Proteomes" id="UP000472355"/>
    </source>
</evidence>
<dbReference type="SUPFAM" id="SSF53335">
    <property type="entry name" value="S-adenosyl-L-methionine-dependent methyltransferases"/>
    <property type="match status" value="1"/>
</dbReference>
<protein>
    <submittedName>
        <fullName evidence="2">DUF115 domain-containing protein</fullName>
    </submittedName>
</protein>
<dbReference type="PANTHER" id="PTHR41786:SF1">
    <property type="entry name" value="6-HYDROXYMETHYLPTERIN DIPHOSPHOKINASE MPTE-LIKE DOMAIN-CONTAINING PROTEIN"/>
    <property type="match status" value="1"/>
</dbReference>
<name>A0A6M0SKG9_CLOBO</name>
<dbReference type="PANTHER" id="PTHR41786">
    <property type="entry name" value="MOTILITY ACCESSORY FACTOR MAF"/>
    <property type="match status" value="1"/>
</dbReference>
<dbReference type="Gene3D" id="3.40.50.150">
    <property type="entry name" value="Vaccinia Virus protein VP39"/>
    <property type="match status" value="1"/>
</dbReference>
<dbReference type="InterPro" id="IPR029063">
    <property type="entry name" value="SAM-dependent_MTases_sf"/>
</dbReference>
<dbReference type="InterPro" id="IPR002826">
    <property type="entry name" value="MptE-like"/>
</dbReference>
<proteinExistence type="predicted"/>
<dbReference type="EMBL" id="SGKU01000006">
    <property type="protein sequence ID" value="NFA41670.1"/>
    <property type="molecule type" value="Genomic_DNA"/>
</dbReference>
<dbReference type="AlphaFoldDB" id="A0A6M0SKG9"/>
<evidence type="ECO:0000259" key="1">
    <source>
        <dbReference type="Pfam" id="PF01973"/>
    </source>
</evidence>
<reference evidence="2 3" key="1">
    <citation type="submission" date="2019-02" db="EMBL/GenBank/DDBJ databases">
        <title>Genome sequencing of Clostridium botulinum clinical isolates.</title>
        <authorList>
            <person name="Brunt J."/>
            <person name="Van Vliet A.H.M."/>
            <person name="Stringer S.C."/>
            <person name="Grant K.A."/>
            <person name="Carter A.C."/>
            <person name="Peck M.W."/>
        </authorList>
    </citation>
    <scope>NUCLEOTIDE SEQUENCE [LARGE SCALE GENOMIC DNA]</scope>
    <source>
        <strain evidence="2 3">H113700579</strain>
    </source>
</reference>
<evidence type="ECO:0000313" key="2">
    <source>
        <dbReference type="EMBL" id="NFA41670.1"/>
    </source>
</evidence>
<feature type="domain" description="6-hydroxymethylpterin diphosphokinase MptE-like" evidence="1">
    <location>
        <begin position="167"/>
        <end position="330"/>
    </location>
</feature>
<accession>A0A6M0SKG9</accession>
<gene>
    <name evidence="2" type="ORF">EXM65_03490</name>
</gene>
<organism evidence="2 3">
    <name type="scientific">Clostridium botulinum</name>
    <dbReference type="NCBI Taxonomy" id="1491"/>
    <lineage>
        <taxon>Bacteria</taxon>
        <taxon>Bacillati</taxon>
        <taxon>Bacillota</taxon>
        <taxon>Clostridia</taxon>
        <taxon>Eubacteriales</taxon>
        <taxon>Clostridiaceae</taxon>
        <taxon>Clostridium</taxon>
    </lineage>
</organism>
<sequence>MNRKIEILNTRESNTTLLIENVFLHSKYYPMKEGEKFIELNEKFYKNKDVVMVYGLGLGYHIKELLKRCNDNCKIYIFDVDKEIIKIADNLSSLEDIRKDKRVKIFQDYSQKFLQDFVNISQMVDDILIYKPSVKLLSDEYMSLKNILEDYNVAKIAVERFSKVMSENYEHNLKLKTPKIKEFFKRVNVKEETVIIVAAGPSLDYNINALKTLNGKVKIFSVGRALKTLMESGIKPDMITIIDSQEVVYNQLKGYENLDIPLCFLSTASRWAVSNYNGPKYMFYNEKNKDNKDYIIINTGKTVAVATLDIAIKGGAKEIIFVGQDLGFLDNKSHAGTINDVPEDGVYKKVLSVNGNMINTNSGYMYFKRQIEKEIEENPNVRFMNCSKGVRIKGTLEMNLEEALQDRLI</sequence>
<dbReference type="Pfam" id="PF01973">
    <property type="entry name" value="MptE-like"/>
    <property type="match status" value="1"/>
</dbReference>